<evidence type="ECO:0000256" key="1">
    <source>
        <dbReference type="SAM" id="MobiDB-lite"/>
    </source>
</evidence>
<reference evidence="2 3" key="1">
    <citation type="journal article" date="2021" name="Elife">
        <title>Chloroplast acquisition without the gene transfer in kleptoplastic sea slugs, Plakobranchus ocellatus.</title>
        <authorList>
            <person name="Maeda T."/>
            <person name="Takahashi S."/>
            <person name="Yoshida T."/>
            <person name="Shimamura S."/>
            <person name="Takaki Y."/>
            <person name="Nagai Y."/>
            <person name="Toyoda A."/>
            <person name="Suzuki Y."/>
            <person name="Arimoto A."/>
            <person name="Ishii H."/>
            <person name="Satoh N."/>
            <person name="Nishiyama T."/>
            <person name="Hasebe M."/>
            <person name="Maruyama T."/>
            <person name="Minagawa J."/>
            <person name="Obokata J."/>
            <person name="Shigenobu S."/>
        </authorList>
    </citation>
    <scope>NUCLEOTIDE SEQUENCE [LARGE SCALE GENOMIC DNA]</scope>
</reference>
<dbReference type="PANTHER" id="PTHR21575:SF12">
    <property type="entry name" value="PROTEIN HID1"/>
    <property type="match status" value="1"/>
</dbReference>
<feature type="compositionally biased region" description="Polar residues" evidence="1">
    <location>
        <begin position="696"/>
        <end position="708"/>
    </location>
</feature>
<evidence type="ECO:0000313" key="3">
    <source>
        <dbReference type="Proteomes" id="UP000735302"/>
    </source>
</evidence>
<dbReference type="Proteomes" id="UP000735302">
    <property type="component" value="Unassembled WGS sequence"/>
</dbReference>
<feature type="compositionally biased region" description="Basic and acidic residues" evidence="1">
    <location>
        <begin position="619"/>
        <end position="631"/>
    </location>
</feature>
<name>A0AAV4A013_9GAST</name>
<evidence type="ECO:0000313" key="2">
    <source>
        <dbReference type="EMBL" id="GFO00919.1"/>
    </source>
</evidence>
<dbReference type="GO" id="GO:0016020">
    <property type="term" value="C:membrane"/>
    <property type="evidence" value="ECO:0007669"/>
    <property type="project" value="TreeGrafter"/>
</dbReference>
<proteinExistence type="predicted"/>
<dbReference type="GO" id="GO:0000138">
    <property type="term" value="C:Golgi trans cisterna"/>
    <property type="evidence" value="ECO:0007669"/>
    <property type="project" value="TreeGrafter"/>
</dbReference>
<dbReference type="EMBL" id="BLXT01003182">
    <property type="protein sequence ID" value="GFO00919.1"/>
    <property type="molecule type" value="Genomic_DNA"/>
</dbReference>
<accession>A0AAV4A013</accession>
<protein>
    <submittedName>
        <fullName evidence="2">Protein hid1</fullName>
    </submittedName>
</protein>
<dbReference type="Pfam" id="PF12722">
    <property type="entry name" value="Hid1"/>
    <property type="match status" value="1"/>
</dbReference>
<dbReference type="GO" id="GO:0005797">
    <property type="term" value="C:Golgi medial cisterna"/>
    <property type="evidence" value="ECO:0007669"/>
    <property type="project" value="TreeGrafter"/>
</dbReference>
<feature type="region of interest" description="Disordered" evidence="1">
    <location>
        <begin position="614"/>
        <end position="719"/>
    </location>
</feature>
<gene>
    <name evidence="2" type="ORF">PoB_002742400</name>
</gene>
<feature type="compositionally biased region" description="Polar residues" evidence="1">
    <location>
        <begin position="671"/>
        <end position="688"/>
    </location>
</feature>
<dbReference type="AlphaFoldDB" id="A0AAV4A013"/>
<feature type="compositionally biased region" description="Polar residues" evidence="1">
    <location>
        <begin position="640"/>
        <end position="649"/>
    </location>
</feature>
<keyword evidence="3" id="KW-1185">Reference proteome</keyword>
<comment type="caution">
    <text evidence="2">The sequence shown here is derived from an EMBL/GenBank/DDBJ whole genome shotgun (WGS) entry which is preliminary data.</text>
</comment>
<sequence length="833" mass="93519">MGNTDTKLNFRKAVIQLTTKTQPIEANDEAFWEQFWSESVTCVQDVFTLIPAAEIRALREESPSNLATLCYKAVEKLVTAAETGCPSQREQQTVLNCVRLLSRILPYIFEDPDWRGFFWSTLPGQEEDEGESPPLAQSLITAVCDLLFCPEFTVATSRKSGPDNPEDMGTIDSCEYIWEAGVGFAHSPPHNTFHDQNRMELLKLLLTCFSETMYLPPVADAHVVPNQWIQFFTSTENRHALPLFTSLLNCLCSYDPVGYGVPYNHLMFTDSREPLVEVALQVLCVTMENDLSNQPVSIDGTSGGTAMEQGAEGGATDNLFLNYLSRIHREEDFAFILKGITRLLNNPLQQTYLPGSCKRIQFYQELLVLFWKMCDINKKFMFFVLKSSDVLDILVPILYNLNDARADQSRVGLMHIGVFILLLLSGERNFGVRLNKPYSVRVPMDIPVFTGTHADFLIIVFHKIITTGHQRLQPLFDCLLTIVVNVSPYLKTLSMVASTKLLHLLEAFSTPWFLYASATNHHLVFFLLEVFNNIIQYQFDGNANLVYTIIRKRNVFHQLANIPIDHSAIAKAMTKRGKKFAAPPQDTRDPQTMEGALPALEAEPGTLKVSLAATPRIDNMTEKSAPDDNHRQPTMKEVAESSSSPQGVQPPNEIQDPEKGSASAEGAVAALSNSPVKESTNLQPQQAKAVSPPQTPKQTGSKSPTESSRPALPRFVASGPGQWVATPEWVQSWKQKLPLQTIMRMLQVLVPQVEKICIDKGLTDETEILKFLQHGTLVGLLPVPHPILIRKYQANSGTTMWFRTYLWGVIYLRNVDPPIWYDTNVKLFEIQRV</sequence>
<organism evidence="2 3">
    <name type="scientific">Plakobranchus ocellatus</name>
    <dbReference type="NCBI Taxonomy" id="259542"/>
    <lineage>
        <taxon>Eukaryota</taxon>
        <taxon>Metazoa</taxon>
        <taxon>Spiralia</taxon>
        <taxon>Lophotrochozoa</taxon>
        <taxon>Mollusca</taxon>
        <taxon>Gastropoda</taxon>
        <taxon>Heterobranchia</taxon>
        <taxon>Euthyneura</taxon>
        <taxon>Panpulmonata</taxon>
        <taxon>Sacoglossa</taxon>
        <taxon>Placobranchoidea</taxon>
        <taxon>Plakobranchidae</taxon>
        <taxon>Plakobranchus</taxon>
    </lineage>
</organism>
<dbReference type="InterPro" id="IPR026705">
    <property type="entry name" value="Hid-1/Ecm30"/>
</dbReference>
<dbReference type="PANTHER" id="PTHR21575">
    <property type="entry name" value="PROTEIN HID1"/>
    <property type="match status" value="1"/>
</dbReference>